<feature type="transmembrane region" description="Helical" evidence="5">
    <location>
        <begin position="153"/>
        <end position="174"/>
    </location>
</feature>
<dbReference type="RefSeq" id="WP_139312633.1">
    <property type="nucleotide sequence ID" value="NZ_MJMJ01000012.1"/>
</dbReference>
<keyword evidence="3 5" id="KW-1133">Transmembrane helix</keyword>
<dbReference type="Proteomes" id="UP000186313">
    <property type="component" value="Unassembled WGS sequence"/>
</dbReference>
<dbReference type="GO" id="GO:0004252">
    <property type="term" value="F:serine-type endopeptidase activity"/>
    <property type="evidence" value="ECO:0007669"/>
    <property type="project" value="InterPro"/>
</dbReference>
<dbReference type="GO" id="GO:0016020">
    <property type="term" value="C:membrane"/>
    <property type="evidence" value="ECO:0007669"/>
    <property type="project" value="UniProtKB-SubCell"/>
</dbReference>
<dbReference type="NCBIfam" id="TIGR03902">
    <property type="entry name" value="rhom_GG_sort"/>
    <property type="match status" value="1"/>
</dbReference>
<dbReference type="Gene3D" id="1.20.1540.10">
    <property type="entry name" value="Rhomboid-like"/>
    <property type="match status" value="1"/>
</dbReference>
<dbReference type="SUPFAM" id="SSF144091">
    <property type="entry name" value="Rhomboid-like"/>
    <property type="match status" value="1"/>
</dbReference>
<dbReference type="InterPro" id="IPR035952">
    <property type="entry name" value="Rhomboid-like_sf"/>
</dbReference>
<evidence type="ECO:0000256" key="4">
    <source>
        <dbReference type="ARBA" id="ARBA00023136"/>
    </source>
</evidence>
<evidence type="ECO:0000313" key="8">
    <source>
        <dbReference type="Proteomes" id="UP000186313"/>
    </source>
</evidence>
<evidence type="ECO:0000256" key="5">
    <source>
        <dbReference type="SAM" id="Phobius"/>
    </source>
</evidence>
<feature type="transmembrane region" description="Helical" evidence="5">
    <location>
        <begin position="47"/>
        <end position="67"/>
    </location>
</feature>
<dbReference type="STRING" id="1381081.BIY22_05600"/>
<sequence length="182" mass="19872">MQLILLLVIVSVVCITLQTPSLSTLYEWRADSIAQGDWLRILSGNFTHTNFTHLAMNLAALWIVAFIFRPTARIYGLLLLIISVAVGFGLLFTDTQAYLGLSGSLHGMFIFFALTEALNGRKSSWLLVAGAIIKVTWEQYAGSPLSSEAAINAPVAVDAHLFGLLSGIGFALLYHSRYKNVP</sequence>
<dbReference type="Pfam" id="PF01694">
    <property type="entry name" value="Rhomboid"/>
    <property type="match status" value="1"/>
</dbReference>
<accession>A0A1Q9HJI3</accession>
<protein>
    <submittedName>
        <fullName evidence="7">Rhombosortase</fullName>
    </submittedName>
</protein>
<evidence type="ECO:0000259" key="6">
    <source>
        <dbReference type="Pfam" id="PF01694"/>
    </source>
</evidence>
<reference evidence="7 8" key="1">
    <citation type="submission" date="2016-09" db="EMBL/GenBank/DDBJ databases">
        <title>Genomic Taxonomy of the Vibrionaceae.</title>
        <authorList>
            <person name="Gonzalez-Castillo A."/>
            <person name="Gomez-Gil B."/>
            <person name="Enciso-Ibarra K."/>
        </authorList>
    </citation>
    <scope>NUCLEOTIDE SEQUENCE [LARGE SCALE GENOMIC DNA]</scope>
    <source>
        <strain evidence="7 8">CAIM 703</strain>
    </source>
</reference>
<feature type="transmembrane region" description="Helical" evidence="5">
    <location>
        <begin position="74"/>
        <end position="92"/>
    </location>
</feature>
<dbReference type="InterPro" id="IPR022764">
    <property type="entry name" value="Peptidase_S54_rhomboid_dom"/>
</dbReference>
<comment type="subcellular location">
    <subcellularLocation>
        <location evidence="1">Membrane</location>
        <topology evidence="1">Multi-pass membrane protein</topology>
    </subcellularLocation>
</comment>
<comment type="caution">
    <text evidence="7">The sequence shown here is derived from an EMBL/GenBank/DDBJ whole genome shotgun (WGS) entry which is preliminary data.</text>
</comment>
<evidence type="ECO:0000256" key="3">
    <source>
        <dbReference type="ARBA" id="ARBA00022989"/>
    </source>
</evidence>
<dbReference type="InterPro" id="IPR023826">
    <property type="entry name" value="Rhom-like_SP_proteobac"/>
</dbReference>
<dbReference type="EMBL" id="MJMJ01000012">
    <property type="protein sequence ID" value="OLQ90467.1"/>
    <property type="molecule type" value="Genomic_DNA"/>
</dbReference>
<dbReference type="OrthoDB" id="196054at2"/>
<proteinExistence type="predicted"/>
<dbReference type="AlphaFoldDB" id="A0A1Q9HJI3"/>
<evidence type="ECO:0000313" key="7">
    <source>
        <dbReference type="EMBL" id="OLQ90467.1"/>
    </source>
</evidence>
<feature type="domain" description="Peptidase S54 rhomboid" evidence="6">
    <location>
        <begin position="36"/>
        <end position="176"/>
    </location>
</feature>
<name>A0A1Q9HJI3_9VIBR</name>
<evidence type="ECO:0000256" key="2">
    <source>
        <dbReference type="ARBA" id="ARBA00022692"/>
    </source>
</evidence>
<organism evidence="7 8">
    <name type="scientific">Vibrio panuliri</name>
    <dbReference type="NCBI Taxonomy" id="1381081"/>
    <lineage>
        <taxon>Bacteria</taxon>
        <taxon>Pseudomonadati</taxon>
        <taxon>Pseudomonadota</taxon>
        <taxon>Gammaproteobacteria</taxon>
        <taxon>Vibrionales</taxon>
        <taxon>Vibrionaceae</taxon>
        <taxon>Vibrio</taxon>
    </lineage>
</organism>
<gene>
    <name evidence="7" type="ORF">BIY22_05600</name>
</gene>
<feature type="transmembrane region" description="Helical" evidence="5">
    <location>
        <begin position="98"/>
        <end position="118"/>
    </location>
</feature>
<keyword evidence="2 5" id="KW-0812">Transmembrane</keyword>
<keyword evidence="4 5" id="KW-0472">Membrane</keyword>
<evidence type="ECO:0000256" key="1">
    <source>
        <dbReference type="ARBA" id="ARBA00004141"/>
    </source>
</evidence>